<evidence type="ECO:0000259" key="4">
    <source>
        <dbReference type="SMART" id="SM00672"/>
    </source>
</evidence>
<evidence type="ECO:0000256" key="3">
    <source>
        <dbReference type="SAM" id="Phobius"/>
    </source>
</evidence>
<reference evidence="5" key="3">
    <citation type="submission" date="2010-09" db="EMBL/GenBank/DDBJ databases">
        <title>Annotation of Gaeumannomyces graminis var. tritici R3-111a-1.</title>
        <authorList>
            <consortium name="The Broad Institute Genome Sequencing Platform"/>
            <person name="Ma L.-J."/>
            <person name="Dead R."/>
            <person name="Young S.K."/>
            <person name="Zeng Q."/>
            <person name="Gargeya S."/>
            <person name="Fitzgerald M."/>
            <person name="Haas B."/>
            <person name="Abouelleil A."/>
            <person name="Alvarado L."/>
            <person name="Arachchi H.M."/>
            <person name="Berlin A."/>
            <person name="Brown A."/>
            <person name="Chapman S.B."/>
            <person name="Chen Z."/>
            <person name="Dunbar C."/>
            <person name="Freedman E."/>
            <person name="Gearin G."/>
            <person name="Gellesch M."/>
            <person name="Goldberg J."/>
            <person name="Griggs A."/>
            <person name="Gujja S."/>
            <person name="Heiman D."/>
            <person name="Howarth C."/>
            <person name="Larson L."/>
            <person name="Lui A."/>
            <person name="MacDonald P.J.P."/>
            <person name="Mehta T."/>
            <person name="Montmayeur A."/>
            <person name="Murphy C."/>
            <person name="Neiman D."/>
            <person name="Pearson M."/>
            <person name="Priest M."/>
            <person name="Roberts A."/>
            <person name="Saif S."/>
            <person name="Shea T."/>
            <person name="Shenoy N."/>
            <person name="Sisk P."/>
            <person name="Stolte C."/>
            <person name="Sykes S."/>
            <person name="Yandava C."/>
            <person name="Wortman J."/>
            <person name="Nusbaum C."/>
            <person name="Birren B."/>
        </authorList>
    </citation>
    <scope>NUCLEOTIDE SEQUENCE</scope>
    <source>
        <strain evidence="5">R3-111a-1</strain>
    </source>
</reference>
<feature type="transmembrane region" description="Helical" evidence="3">
    <location>
        <begin position="323"/>
        <end position="353"/>
    </location>
</feature>
<reference evidence="6" key="5">
    <citation type="submission" date="2018-04" db="UniProtKB">
        <authorList>
            <consortium name="EnsemblFungi"/>
        </authorList>
    </citation>
    <scope>IDENTIFICATION</scope>
    <source>
        <strain evidence="6">R3-111a-1</strain>
    </source>
</reference>
<dbReference type="SMART" id="SM00672">
    <property type="entry name" value="CAP10"/>
    <property type="match status" value="1"/>
</dbReference>
<dbReference type="InterPro" id="IPR051091">
    <property type="entry name" value="O-Glucosyltr/Glycosyltrsf_90"/>
</dbReference>
<feature type="transmembrane region" description="Helical" evidence="3">
    <location>
        <begin position="413"/>
        <end position="433"/>
    </location>
</feature>
<feature type="transmembrane region" description="Helical" evidence="3">
    <location>
        <begin position="199"/>
        <end position="216"/>
    </location>
</feature>
<dbReference type="EnsemblFungi" id="EJT71133">
    <property type="protein sequence ID" value="EJT71133"/>
    <property type="gene ID" value="GGTG_10393"/>
</dbReference>
<dbReference type="RefSeq" id="XP_009226530.1">
    <property type="nucleotide sequence ID" value="XM_009228266.1"/>
</dbReference>
<dbReference type="EMBL" id="GL385400">
    <property type="protein sequence ID" value="EJT71133.1"/>
    <property type="molecule type" value="Genomic_DNA"/>
</dbReference>
<name>J3PA67_GAET3</name>
<reference evidence="6" key="4">
    <citation type="journal article" date="2015" name="G3 (Bethesda)">
        <title>Genome sequences of three phytopathogenic species of the Magnaporthaceae family of fungi.</title>
        <authorList>
            <person name="Okagaki L.H."/>
            <person name="Nunes C.C."/>
            <person name="Sailsbery J."/>
            <person name="Clay B."/>
            <person name="Brown D."/>
            <person name="John T."/>
            <person name="Oh Y."/>
            <person name="Young N."/>
            <person name="Fitzgerald M."/>
            <person name="Haas B.J."/>
            <person name="Zeng Q."/>
            <person name="Young S."/>
            <person name="Adiconis X."/>
            <person name="Fan L."/>
            <person name="Levin J.Z."/>
            <person name="Mitchell T.K."/>
            <person name="Okubara P.A."/>
            <person name="Farman M.L."/>
            <person name="Kohn L.M."/>
            <person name="Birren B."/>
            <person name="Ma L.-J."/>
            <person name="Dean R.A."/>
        </authorList>
    </citation>
    <scope>NUCLEOTIDE SEQUENCE</scope>
    <source>
        <strain evidence="6">R3-111a-1</strain>
    </source>
</reference>
<keyword evidence="7" id="KW-1185">Reference proteome</keyword>
<feature type="transmembrane region" description="Helical" evidence="3">
    <location>
        <begin position="373"/>
        <end position="393"/>
    </location>
</feature>
<dbReference type="Proteomes" id="UP000006039">
    <property type="component" value="Unassembled WGS sequence"/>
</dbReference>
<dbReference type="GeneID" id="20350851"/>
<evidence type="ECO:0000256" key="2">
    <source>
        <dbReference type="ARBA" id="ARBA00022679"/>
    </source>
</evidence>
<dbReference type="PANTHER" id="PTHR12203">
    <property type="entry name" value="KDEL LYS-ASP-GLU-LEU CONTAINING - RELATED"/>
    <property type="match status" value="1"/>
</dbReference>
<dbReference type="HOGENOM" id="CLU_005027_1_1_1"/>
<evidence type="ECO:0000256" key="1">
    <source>
        <dbReference type="ARBA" id="ARBA00010118"/>
    </source>
</evidence>
<keyword evidence="3" id="KW-0472">Membrane</keyword>
<protein>
    <recommendedName>
        <fullName evidence="4">Glycosyl transferase CAP10 domain-containing protein</fullName>
    </recommendedName>
</protein>
<evidence type="ECO:0000313" key="5">
    <source>
        <dbReference type="EMBL" id="EJT71133.1"/>
    </source>
</evidence>
<accession>J3PA67</accession>
<dbReference type="PANTHER" id="PTHR12203:SF35">
    <property type="entry name" value="PROTEIN O-GLUCOSYLTRANSFERASE 1"/>
    <property type="match status" value="1"/>
</dbReference>
<gene>
    <name evidence="6" type="primary">20350851</name>
    <name evidence="5" type="ORF">GGTG_10393</name>
</gene>
<keyword evidence="3" id="KW-0812">Transmembrane</keyword>
<keyword evidence="2" id="KW-0808">Transferase</keyword>
<evidence type="ECO:0000313" key="7">
    <source>
        <dbReference type="Proteomes" id="UP000006039"/>
    </source>
</evidence>
<feature type="transmembrane region" description="Helical" evidence="3">
    <location>
        <begin position="36"/>
        <end position="54"/>
    </location>
</feature>
<dbReference type="Pfam" id="PF05686">
    <property type="entry name" value="Glyco_transf_90"/>
    <property type="match status" value="1"/>
</dbReference>
<sequence length="1016" mass="111375">MDKRRHLVDLLALGGLVATTSRLGASYDSSIGFERPIHLFVLAVLLVAAISFALSRTSPPDPTSAGFSVVSQDEPALLPAPRKLSTRCGWAKKVPGSRFVLLVARWVPQTAVARALGRIPVKVLLLALMLASRALLFWHVTRFVHCSWSSAQYFLPLSVFVSDIALPACRSRQLRLPFSRYDPEEETKEMQDDGARQSGLYHVARALALAFVWGLAATRMESFWENRTGTFCPRGSALGPSVSVAQLISLALDAAILTILSRTRVDSAGGRIAGTTSSCWALLAAACSISGAALLLGAAIFLKFTNDPLRGAMLNGAEMPEMALDTITVVTLLLSTIHLLAVLCPATVALMIVGLSSYARHLVSLPDQVLPQSGWAAVAVLGIALLAITALLLRLDRDAQLSHRSHTADTLAYKALVGLYLLLAVVALVSSVSSQLSRDAVLRDTPPLTALISDANAEALRWQGQAASSKTLQEAVEAYQQRHGIPPPPNFDKWYDFALGHNSPVIDDFAQISADLLPFWGVEPSVIRKQTSQMLEDGSSSMIGGLKIRKGDIELSPHTPGTHRWMMEGLAKMILPFAKWLPDLDLAFNLDDECRIAVPYEDHELLQDSARKAHARLSATSTGGMATTFEAGSVSWPEPEKESMSPPLFVEYHAVPVFRDFVAPTCPPDSLARTWRWWNRKETCTRCAAPHSTLTSAGTVVSNWTLSGDVCHQPDLAYMDGFLLSPSTMRSTRDLMPVFSQAKIPGFADVLHPSPWNYMGKAPYDADDEAADAPWAEKTNGVFWRGSATDGFADHGAWQSFLRARFVDGARTMRELLAAHKKSAGGAEQQQQQQQQQLSINVSFVGDFARCGDCDAEAKHFYGPGDGAATAASVPFTEHWRHRHLVDLDGAGFSGRFLPFLESRSLVYRAAAFRTWYEERVHPWRHYVPVDLRLGRWLWDPVAFFADPRGPGPAIGEEMALRSRDWARRALRPADMEVYMFRLLLEWGRVVDDRRERMGFVLPPASASSTSAAPSF</sequence>
<feature type="transmembrane region" description="Helical" evidence="3">
    <location>
        <begin position="123"/>
        <end position="140"/>
    </location>
</feature>
<organism evidence="5">
    <name type="scientific">Gaeumannomyces tritici (strain R3-111a-1)</name>
    <name type="common">Wheat and barley take-all root rot fungus</name>
    <name type="synonym">Gaeumannomyces graminis var. tritici</name>
    <dbReference type="NCBI Taxonomy" id="644352"/>
    <lineage>
        <taxon>Eukaryota</taxon>
        <taxon>Fungi</taxon>
        <taxon>Dikarya</taxon>
        <taxon>Ascomycota</taxon>
        <taxon>Pezizomycotina</taxon>
        <taxon>Sordariomycetes</taxon>
        <taxon>Sordariomycetidae</taxon>
        <taxon>Magnaporthales</taxon>
        <taxon>Magnaporthaceae</taxon>
        <taxon>Gaeumannomyces</taxon>
    </lineage>
</organism>
<reference evidence="5" key="2">
    <citation type="submission" date="2010-07" db="EMBL/GenBank/DDBJ databases">
        <authorList>
            <consortium name="The Broad Institute Genome Sequencing Platform"/>
            <consortium name="Broad Institute Genome Sequencing Center for Infectious Disease"/>
            <person name="Ma L.-J."/>
            <person name="Dead R."/>
            <person name="Young S."/>
            <person name="Zeng Q."/>
            <person name="Koehrsen M."/>
            <person name="Alvarado L."/>
            <person name="Berlin A."/>
            <person name="Chapman S.B."/>
            <person name="Chen Z."/>
            <person name="Freedman E."/>
            <person name="Gellesch M."/>
            <person name="Goldberg J."/>
            <person name="Griggs A."/>
            <person name="Gujja S."/>
            <person name="Heilman E.R."/>
            <person name="Heiman D."/>
            <person name="Hepburn T."/>
            <person name="Howarth C."/>
            <person name="Jen D."/>
            <person name="Larson L."/>
            <person name="Mehta T."/>
            <person name="Neiman D."/>
            <person name="Pearson M."/>
            <person name="Roberts A."/>
            <person name="Saif S."/>
            <person name="Shea T."/>
            <person name="Shenoy N."/>
            <person name="Sisk P."/>
            <person name="Stolte C."/>
            <person name="Sykes S."/>
            <person name="Walk T."/>
            <person name="White J."/>
            <person name="Yandava C."/>
            <person name="Haas B."/>
            <person name="Nusbaum C."/>
            <person name="Birren B."/>
        </authorList>
    </citation>
    <scope>NUCLEOTIDE SEQUENCE</scope>
    <source>
        <strain evidence="5">R3-111a-1</strain>
    </source>
</reference>
<dbReference type="AlphaFoldDB" id="J3PA67"/>
<dbReference type="InterPro" id="IPR006598">
    <property type="entry name" value="CAP10"/>
</dbReference>
<evidence type="ECO:0000313" key="6">
    <source>
        <dbReference type="EnsemblFungi" id="EJT71133"/>
    </source>
</evidence>
<dbReference type="VEuPathDB" id="FungiDB:GGTG_10393"/>
<feature type="transmembrane region" description="Helical" evidence="3">
    <location>
        <begin position="280"/>
        <end position="302"/>
    </location>
</feature>
<dbReference type="OrthoDB" id="541052at2759"/>
<proteinExistence type="inferred from homology"/>
<dbReference type="GO" id="GO:0016740">
    <property type="term" value="F:transferase activity"/>
    <property type="evidence" value="ECO:0007669"/>
    <property type="project" value="UniProtKB-KW"/>
</dbReference>
<keyword evidence="3" id="KW-1133">Transmembrane helix</keyword>
<dbReference type="eggNOG" id="ENOG502QUUP">
    <property type="taxonomic scope" value="Eukaryota"/>
</dbReference>
<feature type="transmembrane region" description="Helical" evidence="3">
    <location>
        <begin position="237"/>
        <end position="260"/>
    </location>
</feature>
<feature type="domain" description="Glycosyl transferase CAP10" evidence="4">
    <location>
        <begin position="712"/>
        <end position="987"/>
    </location>
</feature>
<reference evidence="7" key="1">
    <citation type="submission" date="2010-07" db="EMBL/GenBank/DDBJ databases">
        <title>The genome sequence of Gaeumannomyces graminis var. tritici strain R3-111a-1.</title>
        <authorList>
            <consortium name="The Broad Institute Genome Sequencing Platform"/>
            <person name="Ma L.-J."/>
            <person name="Dead R."/>
            <person name="Young S."/>
            <person name="Zeng Q."/>
            <person name="Koehrsen M."/>
            <person name="Alvarado L."/>
            <person name="Berlin A."/>
            <person name="Chapman S.B."/>
            <person name="Chen Z."/>
            <person name="Freedman E."/>
            <person name="Gellesch M."/>
            <person name="Goldberg J."/>
            <person name="Griggs A."/>
            <person name="Gujja S."/>
            <person name="Heilman E.R."/>
            <person name="Heiman D."/>
            <person name="Hepburn T."/>
            <person name="Howarth C."/>
            <person name="Jen D."/>
            <person name="Larson L."/>
            <person name="Mehta T."/>
            <person name="Neiman D."/>
            <person name="Pearson M."/>
            <person name="Roberts A."/>
            <person name="Saif S."/>
            <person name="Shea T."/>
            <person name="Shenoy N."/>
            <person name="Sisk P."/>
            <person name="Stolte C."/>
            <person name="Sykes S."/>
            <person name="Walk T."/>
            <person name="White J."/>
            <person name="Yandava C."/>
            <person name="Haas B."/>
            <person name="Nusbaum C."/>
            <person name="Birren B."/>
        </authorList>
    </citation>
    <scope>NUCLEOTIDE SEQUENCE [LARGE SCALE GENOMIC DNA]</scope>
    <source>
        <strain evidence="7">R3-111a-1</strain>
    </source>
</reference>
<comment type="similarity">
    <text evidence="1">Belongs to the glycosyltransferase 90 family.</text>
</comment>